<comment type="subunit">
    <text evidence="6">Homotetramer. Forms an RuvA(8)-RuvB(12)-Holliday junction (HJ) complex. HJ DNA is sandwiched between 2 RuvA tetramers; dsDNA enters through RuvA and exits via RuvB. An RuvB hexamer assembles on each DNA strand where it exits the tetramer. Each RuvB hexamer is contacted by two RuvA subunits (via domain III) on 2 adjacent RuvB subunits; this complex drives branch migration. In the full resolvosome a probable DNA-RuvA(4)-RuvB(12)-RuvC(2) complex forms which resolves the HJ.</text>
</comment>
<dbReference type="Pfam" id="PF01330">
    <property type="entry name" value="RuvA_N"/>
    <property type="match status" value="1"/>
</dbReference>
<evidence type="ECO:0000256" key="1">
    <source>
        <dbReference type="ARBA" id="ARBA00022490"/>
    </source>
</evidence>
<protein>
    <recommendedName>
        <fullName evidence="6">Holliday junction branch migration complex subunit RuvA</fullName>
    </recommendedName>
</protein>
<name>A0A0S8GE69_UNCT6</name>
<dbReference type="InterPro" id="IPR000085">
    <property type="entry name" value="RuvA"/>
</dbReference>
<dbReference type="Pfam" id="PF14520">
    <property type="entry name" value="HHH_5"/>
    <property type="match status" value="1"/>
</dbReference>
<dbReference type="Gene3D" id="1.10.150.20">
    <property type="entry name" value="5' to 3' exonuclease, C-terminal subdomain"/>
    <property type="match status" value="1"/>
</dbReference>
<dbReference type="InterPro" id="IPR012340">
    <property type="entry name" value="NA-bd_OB-fold"/>
</dbReference>
<keyword evidence="2 6" id="KW-0227">DNA damage</keyword>
<keyword evidence="3 6" id="KW-0238">DNA-binding</keyword>
<evidence type="ECO:0000256" key="5">
    <source>
        <dbReference type="ARBA" id="ARBA00023204"/>
    </source>
</evidence>
<feature type="region of interest" description="Domain III" evidence="6">
    <location>
        <begin position="156"/>
        <end position="205"/>
    </location>
</feature>
<evidence type="ECO:0000313" key="9">
    <source>
        <dbReference type="Proteomes" id="UP000051717"/>
    </source>
</evidence>
<keyword evidence="5 6" id="KW-0234">DNA repair</keyword>
<feature type="domain" description="DNA helicase Holliday junction RuvA type" evidence="7">
    <location>
        <begin position="3"/>
        <end position="51"/>
    </location>
</feature>
<dbReference type="Proteomes" id="UP000051717">
    <property type="component" value="Unassembled WGS sequence"/>
</dbReference>
<dbReference type="GO" id="GO:0009378">
    <property type="term" value="F:four-way junction helicase activity"/>
    <property type="evidence" value="ECO:0007669"/>
    <property type="project" value="InterPro"/>
</dbReference>
<gene>
    <name evidence="6" type="primary">ruvA</name>
    <name evidence="8" type="ORF">AMJ82_01375</name>
</gene>
<evidence type="ECO:0000259" key="7">
    <source>
        <dbReference type="Pfam" id="PF01330"/>
    </source>
</evidence>
<dbReference type="InterPro" id="IPR013849">
    <property type="entry name" value="DNA_helicase_Holl-junc_RuvA_I"/>
</dbReference>
<dbReference type="HAMAP" id="MF_00031">
    <property type="entry name" value="DNA_HJ_migration_RuvA"/>
    <property type="match status" value="1"/>
</dbReference>
<evidence type="ECO:0000313" key="8">
    <source>
        <dbReference type="EMBL" id="KPK71295.1"/>
    </source>
</evidence>
<keyword evidence="4 6" id="KW-0233">DNA recombination</keyword>
<comment type="similarity">
    <text evidence="6">Belongs to the RuvA family.</text>
</comment>
<dbReference type="InterPro" id="IPR010994">
    <property type="entry name" value="RuvA_2-like"/>
</dbReference>
<dbReference type="GO" id="GO:0005524">
    <property type="term" value="F:ATP binding"/>
    <property type="evidence" value="ECO:0007669"/>
    <property type="project" value="InterPro"/>
</dbReference>
<comment type="caution">
    <text evidence="8">The sequence shown here is derived from an EMBL/GenBank/DDBJ whole genome shotgun (WGS) entry which is preliminary data.</text>
</comment>
<dbReference type="SUPFAM" id="SSF47781">
    <property type="entry name" value="RuvA domain 2-like"/>
    <property type="match status" value="1"/>
</dbReference>
<dbReference type="GO" id="GO:0005737">
    <property type="term" value="C:cytoplasm"/>
    <property type="evidence" value="ECO:0007669"/>
    <property type="project" value="UniProtKB-SubCell"/>
</dbReference>
<dbReference type="CDD" id="cd14332">
    <property type="entry name" value="UBA_RuvA_C"/>
    <property type="match status" value="1"/>
</dbReference>
<evidence type="ECO:0000256" key="4">
    <source>
        <dbReference type="ARBA" id="ARBA00023172"/>
    </source>
</evidence>
<evidence type="ECO:0000256" key="2">
    <source>
        <dbReference type="ARBA" id="ARBA00022763"/>
    </source>
</evidence>
<dbReference type="Gene3D" id="2.40.50.140">
    <property type="entry name" value="Nucleic acid-binding proteins"/>
    <property type="match status" value="1"/>
</dbReference>
<sequence length="205" mass="22553">MCGNLVSRDEGRIILDVSGVEYEILVPAAVMGGIQQIPIGEPVSLVTFHYLQLDPSRGVPILVGFSNEVEREFFEQFISVASIGPKTAVKALTLPFSEIARAIDQGDVSALRRLPGIGSEKARQIIAKLQGKVGKYALIRGPTEEGAEPVREDVEEEAMEILRQLRYTDSEARKLVKKALEKVPGIDTTEALLEEIYRQGAYRDS</sequence>
<dbReference type="GO" id="GO:0006281">
    <property type="term" value="P:DNA repair"/>
    <property type="evidence" value="ECO:0007669"/>
    <property type="project" value="UniProtKB-UniRule"/>
</dbReference>
<comment type="function">
    <text evidence="6">The RuvA-RuvB-RuvC complex processes Holliday junction (HJ) DNA during genetic recombination and DNA repair, while the RuvA-RuvB complex plays an important role in the rescue of blocked DNA replication forks via replication fork reversal (RFR). RuvA specifically binds to HJ cruciform DNA, conferring on it an open structure. The RuvB hexamer acts as an ATP-dependent pump, pulling dsDNA into and through the RuvAB complex. HJ branch migration allows RuvC to scan DNA until it finds its consensus sequence, where it cleaves and resolves the cruciform DNA.</text>
</comment>
<dbReference type="GO" id="GO:0000400">
    <property type="term" value="F:four-way junction DNA binding"/>
    <property type="evidence" value="ECO:0007669"/>
    <property type="project" value="UniProtKB-UniRule"/>
</dbReference>
<evidence type="ECO:0000256" key="6">
    <source>
        <dbReference type="HAMAP-Rule" id="MF_00031"/>
    </source>
</evidence>
<comment type="caution">
    <text evidence="6">Lacks conserved residue(s) required for the propagation of feature annotation.</text>
</comment>
<dbReference type="NCBIfam" id="TIGR00084">
    <property type="entry name" value="ruvA"/>
    <property type="match status" value="1"/>
</dbReference>
<accession>A0A0S8GE69</accession>
<dbReference type="GO" id="GO:0048476">
    <property type="term" value="C:Holliday junction resolvase complex"/>
    <property type="evidence" value="ECO:0007669"/>
    <property type="project" value="UniProtKB-UniRule"/>
</dbReference>
<dbReference type="InterPro" id="IPR011114">
    <property type="entry name" value="RuvA_C"/>
</dbReference>
<comment type="domain">
    <text evidence="6">Has three domains with a flexible linker between the domains II and III and assumes an 'L' shape. Domain III is highly mobile and contacts RuvB.</text>
</comment>
<dbReference type="AlphaFoldDB" id="A0A0S8GE69"/>
<keyword evidence="1 6" id="KW-0963">Cytoplasm</keyword>
<comment type="subcellular location">
    <subcellularLocation>
        <location evidence="6">Cytoplasm</location>
    </subcellularLocation>
</comment>
<evidence type="ECO:0000256" key="3">
    <source>
        <dbReference type="ARBA" id="ARBA00023125"/>
    </source>
</evidence>
<reference evidence="8 9" key="1">
    <citation type="journal article" date="2015" name="Microbiome">
        <title>Genomic resolution of linkages in carbon, nitrogen, and sulfur cycling among widespread estuary sediment bacteria.</title>
        <authorList>
            <person name="Baker B.J."/>
            <person name="Lazar C.S."/>
            <person name="Teske A.P."/>
            <person name="Dick G.J."/>
        </authorList>
    </citation>
    <scope>NUCLEOTIDE SEQUENCE [LARGE SCALE GENOMIC DNA]</scope>
    <source>
        <strain evidence="8">SM23_40</strain>
    </source>
</reference>
<dbReference type="GO" id="GO:0009379">
    <property type="term" value="C:Holliday junction helicase complex"/>
    <property type="evidence" value="ECO:0007669"/>
    <property type="project" value="InterPro"/>
</dbReference>
<dbReference type="EMBL" id="LJUI01000005">
    <property type="protein sequence ID" value="KPK71295.1"/>
    <property type="molecule type" value="Genomic_DNA"/>
</dbReference>
<organism evidence="8 9">
    <name type="scientific">candidate division TA06 bacterium SM23_40</name>
    <dbReference type="NCBI Taxonomy" id="1703774"/>
    <lineage>
        <taxon>Bacteria</taxon>
        <taxon>Bacteria division TA06</taxon>
    </lineage>
</organism>
<proteinExistence type="inferred from homology"/>
<dbReference type="GO" id="GO:0006310">
    <property type="term" value="P:DNA recombination"/>
    <property type="evidence" value="ECO:0007669"/>
    <property type="project" value="UniProtKB-UniRule"/>
</dbReference>